<organism evidence="2">
    <name type="scientific">Dissoconium aciculare CBS 342.82</name>
    <dbReference type="NCBI Taxonomy" id="1314786"/>
    <lineage>
        <taxon>Eukaryota</taxon>
        <taxon>Fungi</taxon>
        <taxon>Dikarya</taxon>
        <taxon>Ascomycota</taxon>
        <taxon>Pezizomycotina</taxon>
        <taxon>Dothideomycetes</taxon>
        <taxon>Dothideomycetidae</taxon>
        <taxon>Mycosphaerellales</taxon>
        <taxon>Dissoconiaceae</taxon>
        <taxon>Dissoconium</taxon>
    </lineage>
</organism>
<evidence type="ECO:0000313" key="2">
    <source>
        <dbReference type="RefSeq" id="XP_033460467.1"/>
    </source>
</evidence>
<sequence length="265" mass="29615">MAYHMVSACPPHLILSSQPTELLNRSVKKRVRFRDDPNVTNLDASNHGCDILPSYEQAVMSDHAFLLPIQEYNQGHDCLKYISPSQTWTADTNCSNNSTIDERYPNGVACEDWAQSGNIKSEEHIGNAVEIGDSDDGHSAMQSPIILEPYDPTETTLIEDVIDSRLALQKARAALTASMRNPKDHMSDEAHFMLATILKQRNFDVSAAMKALVLYRRRKARSLTNSGVNPVVEGRRARHAVQRAGKKGSDISRNFLHAFIHHSDH</sequence>
<dbReference type="Proteomes" id="UP000504637">
    <property type="component" value="Unplaced"/>
</dbReference>
<accession>A0A6J3M5V0</accession>
<keyword evidence="1" id="KW-1185">Reference proteome</keyword>
<dbReference type="RefSeq" id="XP_033460467.1">
    <property type="nucleotide sequence ID" value="XM_033604647.1"/>
</dbReference>
<reference evidence="2" key="1">
    <citation type="submission" date="2020-01" db="EMBL/GenBank/DDBJ databases">
        <authorList>
            <consortium name="DOE Joint Genome Institute"/>
            <person name="Haridas S."/>
            <person name="Albert R."/>
            <person name="Binder M."/>
            <person name="Bloem J."/>
            <person name="Labutti K."/>
            <person name="Salamov A."/>
            <person name="Andreopoulos B."/>
            <person name="Baker S.E."/>
            <person name="Barry K."/>
            <person name="Bills G."/>
            <person name="Bluhm B.H."/>
            <person name="Cannon C."/>
            <person name="Castanera R."/>
            <person name="Culley D.E."/>
            <person name="Daum C."/>
            <person name="Ezra D."/>
            <person name="Gonzalez J.B."/>
            <person name="Henrissat B."/>
            <person name="Kuo A."/>
            <person name="Liang C."/>
            <person name="Lipzen A."/>
            <person name="Lutzoni F."/>
            <person name="Magnuson J."/>
            <person name="Mondo S."/>
            <person name="Nolan M."/>
            <person name="Ohm R."/>
            <person name="Pangilinan J."/>
            <person name="Park H.-J."/>
            <person name="Ramirez L."/>
            <person name="Alfaro M."/>
            <person name="Sun H."/>
            <person name="Tritt A."/>
            <person name="Yoshinaga Y."/>
            <person name="Zwiers L.-H."/>
            <person name="Turgeon B.G."/>
            <person name="Goodwin S.B."/>
            <person name="Spatafora J.W."/>
            <person name="Crous P.W."/>
            <person name="Grigoriev I.V."/>
        </authorList>
    </citation>
    <scope>NUCLEOTIDE SEQUENCE</scope>
    <source>
        <strain evidence="2">CBS 342.82</strain>
    </source>
</reference>
<proteinExistence type="predicted"/>
<evidence type="ECO:0000313" key="1">
    <source>
        <dbReference type="Proteomes" id="UP000504637"/>
    </source>
</evidence>
<name>A0A6J3M5V0_9PEZI</name>
<dbReference type="AlphaFoldDB" id="A0A6J3M5V0"/>
<reference evidence="2" key="2">
    <citation type="submission" date="2020-04" db="EMBL/GenBank/DDBJ databases">
        <authorList>
            <consortium name="NCBI Genome Project"/>
        </authorList>
    </citation>
    <scope>NUCLEOTIDE SEQUENCE</scope>
    <source>
        <strain evidence="2">CBS 342.82</strain>
    </source>
</reference>
<dbReference type="GeneID" id="54362447"/>
<reference evidence="2" key="3">
    <citation type="submission" date="2025-08" db="UniProtKB">
        <authorList>
            <consortium name="RefSeq"/>
        </authorList>
    </citation>
    <scope>IDENTIFICATION</scope>
    <source>
        <strain evidence="2">CBS 342.82</strain>
    </source>
</reference>
<protein>
    <submittedName>
        <fullName evidence="2">Uncharacterized protein</fullName>
    </submittedName>
</protein>
<gene>
    <name evidence="2" type="ORF">K489DRAFT_379431</name>
</gene>